<proteinExistence type="predicted"/>
<dbReference type="STRING" id="299255.SAMN02745129_3898"/>
<dbReference type="Proteomes" id="UP000184268">
    <property type="component" value="Unassembled WGS sequence"/>
</dbReference>
<protein>
    <submittedName>
        <fullName evidence="2">Electron transfer DM13</fullName>
    </submittedName>
</protein>
<dbReference type="PROSITE" id="PS51549">
    <property type="entry name" value="DM13"/>
    <property type="match status" value="1"/>
</dbReference>
<dbReference type="InterPro" id="IPR019545">
    <property type="entry name" value="DM13_domain"/>
</dbReference>
<reference evidence="2 3" key="1">
    <citation type="submission" date="2016-11" db="EMBL/GenBank/DDBJ databases">
        <authorList>
            <person name="Jaros S."/>
            <person name="Januszkiewicz K."/>
            <person name="Wedrychowicz H."/>
        </authorList>
    </citation>
    <scope>NUCLEOTIDE SEQUENCE [LARGE SCALE GENOMIC DNA]</scope>
    <source>
        <strain evidence="2 3">DSM 16917</strain>
    </source>
</reference>
<dbReference type="AlphaFoldDB" id="A0A1M5Y2Y7"/>
<dbReference type="OrthoDB" id="6106486at2"/>
<evidence type="ECO:0000313" key="2">
    <source>
        <dbReference type="EMBL" id="SHI05863.1"/>
    </source>
</evidence>
<keyword evidence="3" id="KW-1185">Reference proteome</keyword>
<evidence type="ECO:0000313" key="3">
    <source>
        <dbReference type="Proteomes" id="UP000184268"/>
    </source>
</evidence>
<organism evidence="2 3">
    <name type="scientific">Ferrimonas marina</name>
    <dbReference type="NCBI Taxonomy" id="299255"/>
    <lineage>
        <taxon>Bacteria</taxon>
        <taxon>Pseudomonadati</taxon>
        <taxon>Pseudomonadota</taxon>
        <taxon>Gammaproteobacteria</taxon>
        <taxon>Alteromonadales</taxon>
        <taxon>Ferrimonadaceae</taxon>
        <taxon>Ferrimonas</taxon>
    </lineage>
</organism>
<accession>A0A1M5Y2Y7</accession>
<sequence>MNRLVLLFSHLAALLLGVALGIYFLPIWTAEAPPPATQLSELAQQAQYQGEFSRERQDSDALHWGEGVLSIRDGVVGFQGQLAPGPAYRLYLSPNFIETESAFLAQREQMVAVGEIRSFEGFMLTLPDGVDPAAYTTAVIWCEAFDQFISSASYQSGPG</sequence>
<name>A0A1M5Y2Y7_9GAMM</name>
<feature type="domain" description="DM13" evidence="1">
    <location>
        <begin position="50"/>
        <end position="155"/>
    </location>
</feature>
<evidence type="ECO:0000259" key="1">
    <source>
        <dbReference type="PROSITE" id="PS51549"/>
    </source>
</evidence>
<dbReference type="EMBL" id="FQXG01000006">
    <property type="protein sequence ID" value="SHI05863.1"/>
    <property type="molecule type" value="Genomic_DNA"/>
</dbReference>
<dbReference type="Pfam" id="PF10517">
    <property type="entry name" value="DM13"/>
    <property type="match status" value="1"/>
</dbReference>
<gene>
    <name evidence="2" type="ORF">SAMN02745129_3898</name>
</gene>
<dbReference type="RefSeq" id="WP_067662769.1">
    <property type="nucleotide sequence ID" value="NZ_FQXG01000006.1"/>
</dbReference>